<accession>V6LJU1</accession>
<evidence type="ECO:0000256" key="1">
    <source>
        <dbReference type="ARBA" id="ARBA00008455"/>
    </source>
</evidence>
<feature type="transmembrane region" description="Helical" evidence="2">
    <location>
        <begin position="254"/>
        <end position="275"/>
    </location>
</feature>
<evidence type="ECO:0000259" key="3">
    <source>
        <dbReference type="SMART" id="SM00645"/>
    </source>
</evidence>
<dbReference type="EMBL" id="AUWU02000002">
    <property type="protein sequence ID" value="KAH0576253.1"/>
    <property type="molecule type" value="Genomic_DNA"/>
</dbReference>
<reference evidence="4 5" key="1">
    <citation type="journal article" date="2014" name="PLoS Genet.">
        <title>The Genome of Spironucleus salmonicida Highlights a Fish Pathogen Adapted to Fluctuating Environments.</title>
        <authorList>
            <person name="Xu F."/>
            <person name="Jerlstrom-Hultqvist J."/>
            <person name="Einarsson E."/>
            <person name="Astvaldsson A."/>
            <person name="Svard S.G."/>
            <person name="Andersson J.O."/>
        </authorList>
    </citation>
    <scope>NUCLEOTIDE SEQUENCE</scope>
    <source>
        <strain evidence="5">ATCC 50377</strain>
    </source>
</reference>
<evidence type="ECO:0000256" key="2">
    <source>
        <dbReference type="SAM" id="Phobius"/>
    </source>
</evidence>
<dbReference type="Proteomes" id="UP000018208">
    <property type="component" value="Unassembled WGS sequence"/>
</dbReference>
<name>V6LJU1_9EUKA</name>
<dbReference type="GO" id="GO:0008234">
    <property type="term" value="F:cysteine-type peptidase activity"/>
    <property type="evidence" value="ECO:0007669"/>
    <property type="project" value="InterPro"/>
</dbReference>
<dbReference type="InterPro" id="IPR038765">
    <property type="entry name" value="Papain-like_cys_pep_sf"/>
</dbReference>
<keyword evidence="6" id="KW-1185">Reference proteome</keyword>
<organism evidence="4">
    <name type="scientific">Spironucleus salmonicida</name>
    <dbReference type="NCBI Taxonomy" id="348837"/>
    <lineage>
        <taxon>Eukaryota</taxon>
        <taxon>Metamonada</taxon>
        <taxon>Diplomonadida</taxon>
        <taxon>Hexamitidae</taxon>
        <taxon>Hexamitinae</taxon>
        <taxon>Spironucleus</taxon>
    </lineage>
</organism>
<evidence type="ECO:0000313" key="6">
    <source>
        <dbReference type="Proteomes" id="UP000018208"/>
    </source>
</evidence>
<dbReference type="SMART" id="SM00645">
    <property type="entry name" value="Pept_C1"/>
    <property type="match status" value="1"/>
</dbReference>
<comment type="similarity">
    <text evidence="1">Belongs to the peptidase C1 family.</text>
</comment>
<protein>
    <submittedName>
        <fullName evidence="4">Cathepsin L</fullName>
    </submittedName>
</protein>
<proteinExistence type="inferred from homology"/>
<keyword evidence="2" id="KW-1133">Transmembrane helix</keyword>
<keyword evidence="2" id="KW-0812">Transmembrane</keyword>
<reference evidence="5" key="2">
    <citation type="submission" date="2020-12" db="EMBL/GenBank/DDBJ databases">
        <title>New Spironucleus salmonicida genome in near-complete chromosomes.</title>
        <authorList>
            <person name="Xu F."/>
            <person name="Kurt Z."/>
            <person name="Jimenez-Gonzalez A."/>
            <person name="Astvaldsson A."/>
            <person name="Andersson J.O."/>
            <person name="Svard S.G."/>
        </authorList>
    </citation>
    <scope>NUCLEOTIDE SEQUENCE</scope>
    <source>
        <strain evidence="5">ATCC 50377</strain>
    </source>
</reference>
<dbReference type="AlphaFoldDB" id="V6LJU1"/>
<dbReference type="InterPro" id="IPR013128">
    <property type="entry name" value="Peptidase_C1A"/>
</dbReference>
<dbReference type="VEuPathDB" id="GiardiaDB:SS50377_21815"/>
<dbReference type="PANTHER" id="PTHR12411">
    <property type="entry name" value="CYSTEINE PROTEASE FAMILY C1-RELATED"/>
    <property type="match status" value="1"/>
</dbReference>
<dbReference type="InterPro" id="IPR000668">
    <property type="entry name" value="Peptidase_C1A_C"/>
</dbReference>
<dbReference type="OrthoDB" id="498368at2759"/>
<gene>
    <name evidence="4" type="ORF">SS50377_15306</name>
    <name evidence="5" type="ORF">SS50377_21815</name>
</gene>
<feature type="domain" description="Peptidase C1A papain C-terminal" evidence="3">
    <location>
        <begin position="2"/>
        <end position="206"/>
    </location>
</feature>
<sequence>MSIDTRLTGLQSLSRNQGSCGSCWAVVVAYAVENRLLQSNIKARIAESQIMQDSKNNFGCKGGDFGVAIREFLDQKTPIPSMPEMTYAELFSSVFTVSKLKFSSDDEKLIMQHIDAGNAVAGAMSVKSATFLNRIFLSSFAGDVLGGGCSAALDHQVLFAGYGRFKGRDVWVLKNTWGSHWGNYGYFYVERGQNTLCSEQYYSVAVAKLEQKSRISEVDSSYFGYVKQGSSGLDKLDGSFKKWRRTGSLNPMEGFLLIFLVAFITGTILGVCMRLKKKKQRE</sequence>
<dbReference type="GO" id="GO:0006508">
    <property type="term" value="P:proteolysis"/>
    <property type="evidence" value="ECO:0007669"/>
    <property type="project" value="InterPro"/>
</dbReference>
<dbReference type="EMBL" id="KI546108">
    <property type="protein sequence ID" value="EST44797.1"/>
    <property type="molecule type" value="Genomic_DNA"/>
</dbReference>
<evidence type="ECO:0000313" key="4">
    <source>
        <dbReference type="EMBL" id="EST44797.1"/>
    </source>
</evidence>
<dbReference type="Gene3D" id="3.90.70.10">
    <property type="entry name" value="Cysteine proteinases"/>
    <property type="match status" value="1"/>
</dbReference>
<evidence type="ECO:0000313" key="5">
    <source>
        <dbReference type="EMBL" id="KAH0576253.1"/>
    </source>
</evidence>
<dbReference type="Pfam" id="PF00112">
    <property type="entry name" value="Peptidase_C1"/>
    <property type="match status" value="1"/>
</dbReference>
<keyword evidence="2" id="KW-0472">Membrane</keyword>
<dbReference type="SUPFAM" id="SSF54001">
    <property type="entry name" value="Cysteine proteinases"/>
    <property type="match status" value="1"/>
</dbReference>